<keyword evidence="10" id="KW-1185">Reference proteome</keyword>
<dbReference type="PIRSF" id="PIRSF018300">
    <property type="entry name" value="DNA_pol_alph_2"/>
    <property type="match status" value="1"/>
</dbReference>
<evidence type="ECO:0000313" key="9">
    <source>
        <dbReference type="EMBL" id="CAG5132200.1"/>
    </source>
</evidence>
<comment type="subcellular location">
    <subcellularLocation>
        <location evidence="1">Nucleus</location>
    </subcellularLocation>
</comment>
<accession>A0A8S3ZW23</accession>
<evidence type="ECO:0000259" key="8">
    <source>
        <dbReference type="Pfam" id="PF22062"/>
    </source>
</evidence>
<name>A0A8S3ZW23_9EUPU</name>
<dbReference type="InterPro" id="IPR013627">
    <property type="entry name" value="Pol_alpha_B_N"/>
</dbReference>
<protein>
    <recommendedName>
        <fullName evidence="3">DNA polymerase alpha subunit B</fullName>
    </recommendedName>
</protein>
<evidence type="ECO:0000259" key="7">
    <source>
        <dbReference type="Pfam" id="PF08418"/>
    </source>
</evidence>
<feature type="domain" description="DNA polymerase alpha/delta/epsilon subunit B" evidence="6">
    <location>
        <begin position="343"/>
        <end position="442"/>
    </location>
</feature>
<dbReference type="Gene3D" id="3.60.21.60">
    <property type="match status" value="1"/>
</dbReference>
<keyword evidence="5" id="KW-0539">Nucleus</keyword>
<dbReference type="PANTHER" id="PTHR23061:SF12">
    <property type="entry name" value="DNA POLYMERASE ALPHA SUBUNIT B"/>
    <property type="match status" value="1"/>
</dbReference>
<gene>
    <name evidence="9" type="ORF">CUNI_LOCUS17758</name>
</gene>
<organism evidence="9 10">
    <name type="scientific">Candidula unifasciata</name>
    <dbReference type="NCBI Taxonomy" id="100452"/>
    <lineage>
        <taxon>Eukaryota</taxon>
        <taxon>Metazoa</taxon>
        <taxon>Spiralia</taxon>
        <taxon>Lophotrochozoa</taxon>
        <taxon>Mollusca</taxon>
        <taxon>Gastropoda</taxon>
        <taxon>Heterobranchia</taxon>
        <taxon>Euthyneura</taxon>
        <taxon>Panpulmonata</taxon>
        <taxon>Eupulmonata</taxon>
        <taxon>Stylommatophora</taxon>
        <taxon>Helicina</taxon>
        <taxon>Helicoidea</taxon>
        <taxon>Geomitridae</taxon>
        <taxon>Candidula</taxon>
    </lineage>
</organism>
<dbReference type="GO" id="GO:0006270">
    <property type="term" value="P:DNA replication initiation"/>
    <property type="evidence" value="ECO:0007669"/>
    <property type="project" value="TreeGrafter"/>
</dbReference>
<dbReference type="Pfam" id="PF08418">
    <property type="entry name" value="Pol_alpha_B_N"/>
    <property type="match status" value="1"/>
</dbReference>
<evidence type="ECO:0000256" key="3">
    <source>
        <dbReference type="ARBA" id="ARBA00018596"/>
    </source>
</evidence>
<dbReference type="PANTHER" id="PTHR23061">
    <property type="entry name" value="DNA POLYMERASE 2 ALPHA 70 KDA SUBUNIT"/>
    <property type="match status" value="1"/>
</dbReference>
<dbReference type="OrthoDB" id="336885at2759"/>
<evidence type="ECO:0000256" key="1">
    <source>
        <dbReference type="ARBA" id="ARBA00004123"/>
    </source>
</evidence>
<dbReference type="InterPro" id="IPR007185">
    <property type="entry name" value="DNA_pol_a/d/e_bsu"/>
</dbReference>
<comment type="caution">
    <text evidence="9">The sequence shown here is derived from an EMBL/GenBank/DDBJ whole genome shotgun (WGS) entry which is preliminary data.</text>
</comment>
<sequence length="452" mass="49765">MANVSIQELSDELDIFGTDIDEEELLKLQSLCSSYCVDANSMVNQWMAFSTSRRMELNMENLHIFDREWLPKKLQASQAKTPQPKRVKVFDKDTIDILLEDQIEVLGSYATPDAKSQIAKRQLTPENLNNSKRFIGATRSPLINAAFSPVVASPTSLTPSAKFSSRGNAGDIVVKFGNTNGISWQGEGLGCKVTHFDPKTVLTFQTKYMFQKMSEKAYVLNEAIQEMSAVLQNAHGLEEFSHVALPSQESVTVAGRICCDSVGKINSQSVQLEGSRETSAGKCISFDLTDLNNYSLFPGQIIACEGVNITGKTFAVKNIYPSVPLPFPEVADEQENVGLLRLIVACGPYSPSDCLDYSPLCDLVKYISRDKPDLCILMGPFVDAKNTVINGGDIEESYEELFIKQMNEIGKATQHLGCKVVIVSSSRDAHVCHSVYPQPPFHIPSHNSDGSE</sequence>
<evidence type="ECO:0000256" key="4">
    <source>
        <dbReference type="ARBA" id="ARBA00022705"/>
    </source>
</evidence>
<dbReference type="Proteomes" id="UP000678393">
    <property type="component" value="Unassembled WGS sequence"/>
</dbReference>
<dbReference type="InterPro" id="IPR054300">
    <property type="entry name" value="OB_DPOA2"/>
</dbReference>
<dbReference type="Pfam" id="PF22062">
    <property type="entry name" value="OB_DPOA2"/>
    <property type="match status" value="1"/>
</dbReference>
<dbReference type="InterPro" id="IPR043034">
    <property type="entry name" value="DNA_pol_alpha_B_N_sf"/>
</dbReference>
<dbReference type="GO" id="GO:0003677">
    <property type="term" value="F:DNA binding"/>
    <property type="evidence" value="ECO:0007669"/>
    <property type="project" value="InterPro"/>
</dbReference>
<dbReference type="EMBL" id="CAJHNH020005157">
    <property type="protein sequence ID" value="CAG5132200.1"/>
    <property type="molecule type" value="Genomic_DNA"/>
</dbReference>
<evidence type="ECO:0000313" key="10">
    <source>
        <dbReference type="Proteomes" id="UP000678393"/>
    </source>
</evidence>
<evidence type="ECO:0000259" key="6">
    <source>
        <dbReference type="Pfam" id="PF04042"/>
    </source>
</evidence>
<dbReference type="Gene3D" id="1.10.8.530">
    <property type="entry name" value="DNA polymerase alpha-primase, subunit B, N-terminal domain"/>
    <property type="match status" value="1"/>
</dbReference>
<feature type="domain" description="DNA polymerase alpha subunit B OB" evidence="8">
    <location>
        <begin position="219"/>
        <end position="321"/>
    </location>
</feature>
<proteinExistence type="inferred from homology"/>
<reference evidence="9" key="1">
    <citation type="submission" date="2021-04" db="EMBL/GenBank/DDBJ databases">
        <authorList>
            <consortium name="Molecular Ecology Group"/>
        </authorList>
    </citation>
    <scope>NUCLEOTIDE SEQUENCE</scope>
</reference>
<evidence type="ECO:0000256" key="2">
    <source>
        <dbReference type="ARBA" id="ARBA00007299"/>
    </source>
</evidence>
<dbReference type="Pfam" id="PF04042">
    <property type="entry name" value="DNA_pol_E_B"/>
    <property type="match status" value="1"/>
</dbReference>
<keyword evidence="4" id="KW-0235">DNA replication</keyword>
<dbReference type="InterPro" id="IPR016722">
    <property type="entry name" value="DNA_pol_alpha_bsu"/>
</dbReference>
<comment type="similarity">
    <text evidence="2">Belongs to the DNA polymerase alpha subunit B family.</text>
</comment>
<dbReference type="AlphaFoldDB" id="A0A8S3ZW23"/>
<dbReference type="GO" id="GO:0005658">
    <property type="term" value="C:alpha DNA polymerase:primase complex"/>
    <property type="evidence" value="ECO:0007669"/>
    <property type="project" value="TreeGrafter"/>
</dbReference>
<feature type="domain" description="DNA polymerase alpha subunit B N-terminal" evidence="7">
    <location>
        <begin position="7"/>
        <end position="72"/>
    </location>
</feature>
<evidence type="ECO:0000256" key="5">
    <source>
        <dbReference type="ARBA" id="ARBA00023242"/>
    </source>
</evidence>
<feature type="non-terminal residue" evidence="9">
    <location>
        <position position="1"/>
    </location>
</feature>